<organism evidence="3 4">
    <name type="scientific">Flavobacterium gyeonganense</name>
    <dbReference type="NCBI Taxonomy" id="1310418"/>
    <lineage>
        <taxon>Bacteria</taxon>
        <taxon>Pseudomonadati</taxon>
        <taxon>Bacteroidota</taxon>
        <taxon>Flavobacteriia</taxon>
        <taxon>Flavobacteriales</taxon>
        <taxon>Flavobacteriaceae</taxon>
        <taxon>Flavobacterium</taxon>
    </lineage>
</organism>
<evidence type="ECO:0000313" key="3">
    <source>
        <dbReference type="EMBL" id="MFB9107130.1"/>
    </source>
</evidence>
<feature type="transmembrane region" description="Helical" evidence="1">
    <location>
        <begin position="38"/>
        <end position="58"/>
    </location>
</feature>
<keyword evidence="4" id="KW-1185">Reference proteome</keyword>
<evidence type="ECO:0000256" key="2">
    <source>
        <dbReference type="SAM" id="SignalP"/>
    </source>
</evidence>
<evidence type="ECO:0008006" key="5">
    <source>
        <dbReference type="Google" id="ProtNLM"/>
    </source>
</evidence>
<keyword evidence="1" id="KW-0472">Membrane</keyword>
<comment type="caution">
    <text evidence="3">The sequence shown here is derived from an EMBL/GenBank/DDBJ whole genome shotgun (WGS) entry which is preliminary data.</text>
</comment>
<protein>
    <recommendedName>
        <fullName evidence="5">Signal peptidase</fullName>
    </recommendedName>
</protein>
<name>A0ABV5H5F1_9FLAO</name>
<feature type="chain" id="PRO_5047419657" description="Signal peptidase" evidence="2">
    <location>
        <begin position="23"/>
        <end position="68"/>
    </location>
</feature>
<proteinExistence type="predicted"/>
<sequence length="68" mass="7189">MKVLNKVLTVFFILFGTLSAFAQPPSPGGPEAPPSPIDGVGLLMLAFSAISLGIYVIYKHKLKTKASV</sequence>
<keyword evidence="1" id="KW-1133">Transmembrane helix</keyword>
<keyword evidence="1" id="KW-0812">Transmembrane</keyword>
<feature type="signal peptide" evidence="2">
    <location>
        <begin position="1"/>
        <end position="22"/>
    </location>
</feature>
<keyword evidence="2" id="KW-0732">Signal</keyword>
<dbReference type="RefSeq" id="WP_278011381.1">
    <property type="nucleotide sequence ID" value="NZ_CP121112.1"/>
</dbReference>
<gene>
    <name evidence="3" type="ORF">ACFFVK_00950</name>
</gene>
<accession>A0ABV5H5F1</accession>
<dbReference type="EMBL" id="JBHMFE010000007">
    <property type="protein sequence ID" value="MFB9107130.1"/>
    <property type="molecule type" value="Genomic_DNA"/>
</dbReference>
<evidence type="ECO:0000256" key="1">
    <source>
        <dbReference type="SAM" id="Phobius"/>
    </source>
</evidence>
<evidence type="ECO:0000313" key="4">
    <source>
        <dbReference type="Proteomes" id="UP001589562"/>
    </source>
</evidence>
<dbReference type="Proteomes" id="UP001589562">
    <property type="component" value="Unassembled WGS sequence"/>
</dbReference>
<reference evidence="3 4" key="1">
    <citation type="submission" date="2024-09" db="EMBL/GenBank/DDBJ databases">
        <authorList>
            <person name="Sun Q."/>
            <person name="Mori K."/>
        </authorList>
    </citation>
    <scope>NUCLEOTIDE SEQUENCE [LARGE SCALE GENOMIC DNA]</scope>
    <source>
        <strain evidence="3 4">CECT 8365</strain>
    </source>
</reference>